<dbReference type="AlphaFoldDB" id="A0A840WD66"/>
<proteinExistence type="predicted"/>
<name>A0A840WD66_9ACTN</name>
<dbReference type="RefSeq" id="WP_184364573.1">
    <property type="nucleotide sequence ID" value="NZ_BAAAKM010000147.1"/>
</dbReference>
<sequence>MSTKDKLLEALRGTYDAQRDADAQVQKSHAEGKAKVEAAIRERSRELAEVNHGMTVHQAREIATREIQAARAAEHAKADRERVDEAVRDIEARDRDSIAADSLRDKLRALATRPADFDQRVAEEKQRRAVEAAANEG</sequence>
<organism evidence="1 2">
    <name type="scientific">Nocardiopsis metallicus</name>
    <dbReference type="NCBI Taxonomy" id="179819"/>
    <lineage>
        <taxon>Bacteria</taxon>
        <taxon>Bacillati</taxon>
        <taxon>Actinomycetota</taxon>
        <taxon>Actinomycetes</taxon>
        <taxon>Streptosporangiales</taxon>
        <taxon>Nocardiopsidaceae</taxon>
        <taxon>Nocardiopsis</taxon>
    </lineage>
</organism>
<reference evidence="1 2" key="1">
    <citation type="submission" date="2020-08" db="EMBL/GenBank/DDBJ databases">
        <title>Sequencing the genomes of 1000 actinobacteria strains.</title>
        <authorList>
            <person name="Klenk H.-P."/>
        </authorList>
    </citation>
    <scope>NUCLEOTIDE SEQUENCE [LARGE SCALE GENOMIC DNA]</scope>
    <source>
        <strain evidence="1 2">DSM 44598</strain>
    </source>
</reference>
<keyword evidence="2" id="KW-1185">Reference proteome</keyword>
<dbReference type="EMBL" id="JACHDO010000001">
    <property type="protein sequence ID" value="MBB5490961.1"/>
    <property type="molecule type" value="Genomic_DNA"/>
</dbReference>
<comment type="caution">
    <text evidence="1">The sequence shown here is derived from an EMBL/GenBank/DDBJ whole genome shotgun (WGS) entry which is preliminary data.</text>
</comment>
<evidence type="ECO:0000313" key="2">
    <source>
        <dbReference type="Proteomes" id="UP000579647"/>
    </source>
</evidence>
<evidence type="ECO:0000313" key="1">
    <source>
        <dbReference type="EMBL" id="MBB5490961.1"/>
    </source>
</evidence>
<accession>A0A840WD66</accession>
<dbReference type="Proteomes" id="UP000579647">
    <property type="component" value="Unassembled WGS sequence"/>
</dbReference>
<gene>
    <name evidence="1" type="ORF">HNR07_002098</name>
</gene>
<protein>
    <submittedName>
        <fullName evidence="1">Uncharacterized protein</fullName>
    </submittedName>
</protein>